<evidence type="ECO:0000256" key="1">
    <source>
        <dbReference type="ARBA" id="ARBA00022679"/>
    </source>
</evidence>
<dbReference type="GO" id="GO:0016747">
    <property type="term" value="F:acyltransferase activity, transferring groups other than amino-acyl groups"/>
    <property type="evidence" value="ECO:0007669"/>
    <property type="project" value="InterPro"/>
</dbReference>
<organism evidence="4 5">
    <name type="scientific">Pseudomonas eucalypticola</name>
    <dbReference type="NCBI Taxonomy" id="2599595"/>
    <lineage>
        <taxon>Bacteria</taxon>
        <taxon>Pseudomonadati</taxon>
        <taxon>Pseudomonadota</taxon>
        <taxon>Gammaproteobacteria</taxon>
        <taxon>Pseudomonadales</taxon>
        <taxon>Pseudomonadaceae</taxon>
        <taxon>Pseudomonas</taxon>
    </lineage>
</organism>
<feature type="domain" description="N-acetyltransferase" evidence="3">
    <location>
        <begin position="3"/>
        <end position="144"/>
    </location>
</feature>
<keyword evidence="1 4" id="KW-0808">Transferase</keyword>
<dbReference type="PANTHER" id="PTHR43877:SF2">
    <property type="entry name" value="AMINOALKYLPHOSPHONATE N-ACETYLTRANSFERASE-RELATED"/>
    <property type="match status" value="1"/>
</dbReference>
<dbReference type="InterPro" id="IPR016181">
    <property type="entry name" value="Acyl_CoA_acyltransferase"/>
</dbReference>
<name>A0A7D5D7L2_9PSED</name>
<evidence type="ECO:0000256" key="2">
    <source>
        <dbReference type="ARBA" id="ARBA00023315"/>
    </source>
</evidence>
<reference evidence="4 5" key="1">
    <citation type="submission" date="2020-06" db="EMBL/GenBank/DDBJ databases">
        <title>Pseudomonas eucalypticola sp. nov., an endophyte of Eucalyptus dunnii leaves with biocontrol ability of eucalyptus leaf blight.</title>
        <authorList>
            <person name="Liu Y."/>
            <person name="Song Z."/>
            <person name="Zeng H."/>
            <person name="Lu M."/>
            <person name="Wang X."/>
            <person name="Lian X."/>
            <person name="Zhang Q."/>
        </authorList>
    </citation>
    <scope>NUCLEOTIDE SEQUENCE [LARGE SCALE GENOMIC DNA]</scope>
    <source>
        <strain evidence="4 5">NP-1</strain>
    </source>
</reference>
<dbReference type="CDD" id="cd04301">
    <property type="entry name" value="NAT_SF"/>
    <property type="match status" value="1"/>
</dbReference>
<protein>
    <submittedName>
        <fullName evidence="4">GNAT family N-acetyltransferase</fullName>
    </submittedName>
</protein>
<evidence type="ECO:0000313" key="4">
    <source>
        <dbReference type="EMBL" id="QKZ05514.1"/>
    </source>
</evidence>
<dbReference type="AlphaFoldDB" id="A0A7D5D7L2"/>
<dbReference type="RefSeq" id="WP_176571311.1">
    <property type="nucleotide sequence ID" value="NZ_CP056030.1"/>
</dbReference>
<dbReference type="Pfam" id="PF00583">
    <property type="entry name" value="Acetyltransf_1"/>
    <property type="match status" value="1"/>
</dbReference>
<gene>
    <name evidence="4" type="ORF">HWQ56_17625</name>
</gene>
<proteinExistence type="predicted"/>
<sequence length="144" mass="17097">MRLELRAATEGDLDFSRNLTRQAMLPYYGRYSLLWQEEAFNQAWLWRDNFIILADGIAQGYFSLSIDRQALFIRELHLLPEARNRGIGGWALDRIMDLARERRLPRVRLMVFQSNPARHLYVRKGFAEVGEDECFWRMERLSAD</sequence>
<dbReference type="PANTHER" id="PTHR43877">
    <property type="entry name" value="AMINOALKYLPHOSPHONATE N-ACETYLTRANSFERASE-RELATED-RELATED"/>
    <property type="match status" value="1"/>
</dbReference>
<dbReference type="Gene3D" id="3.40.630.30">
    <property type="match status" value="1"/>
</dbReference>
<keyword evidence="2" id="KW-0012">Acyltransferase</keyword>
<accession>A0A7D5D7L2</accession>
<evidence type="ECO:0000259" key="3">
    <source>
        <dbReference type="PROSITE" id="PS51186"/>
    </source>
</evidence>
<dbReference type="InterPro" id="IPR000182">
    <property type="entry name" value="GNAT_dom"/>
</dbReference>
<dbReference type="PROSITE" id="PS51186">
    <property type="entry name" value="GNAT"/>
    <property type="match status" value="1"/>
</dbReference>
<dbReference type="KEGG" id="pez:HWQ56_17625"/>
<evidence type="ECO:0000313" key="5">
    <source>
        <dbReference type="Proteomes" id="UP000509568"/>
    </source>
</evidence>
<dbReference type="Proteomes" id="UP000509568">
    <property type="component" value="Chromosome"/>
</dbReference>
<dbReference type="EMBL" id="CP056030">
    <property type="protein sequence ID" value="QKZ05514.1"/>
    <property type="molecule type" value="Genomic_DNA"/>
</dbReference>
<dbReference type="InterPro" id="IPR050832">
    <property type="entry name" value="Bact_Acetyltransf"/>
</dbReference>
<dbReference type="SUPFAM" id="SSF55729">
    <property type="entry name" value="Acyl-CoA N-acyltransferases (Nat)"/>
    <property type="match status" value="1"/>
</dbReference>
<keyword evidence="5" id="KW-1185">Reference proteome</keyword>